<dbReference type="Proteomes" id="UP000272888">
    <property type="component" value="Unassembled WGS sequence"/>
</dbReference>
<dbReference type="PANTHER" id="PTHR16305:SF28">
    <property type="entry name" value="GUANYLATE CYCLASE DOMAIN-CONTAINING PROTEIN"/>
    <property type="match status" value="1"/>
</dbReference>
<protein>
    <recommendedName>
        <fullName evidence="3">Guanylate cyclase domain-containing protein</fullName>
    </recommendedName>
</protein>
<evidence type="ECO:0000259" key="3">
    <source>
        <dbReference type="PROSITE" id="PS50125"/>
    </source>
</evidence>
<dbReference type="GO" id="GO:0009190">
    <property type="term" value="P:cyclic nucleotide biosynthetic process"/>
    <property type="evidence" value="ECO:0007669"/>
    <property type="project" value="InterPro"/>
</dbReference>
<organism evidence="4 5">
    <name type="scientific">Corallococcus llansteffanensis</name>
    <dbReference type="NCBI Taxonomy" id="2316731"/>
    <lineage>
        <taxon>Bacteria</taxon>
        <taxon>Pseudomonadati</taxon>
        <taxon>Myxococcota</taxon>
        <taxon>Myxococcia</taxon>
        <taxon>Myxococcales</taxon>
        <taxon>Cystobacterineae</taxon>
        <taxon>Myxococcaceae</taxon>
        <taxon>Corallococcus</taxon>
    </lineage>
</organism>
<evidence type="ECO:0000256" key="2">
    <source>
        <dbReference type="ARBA" id="ARBA00022840"/>
    </source>
</evidence>
<dbReference type="Pfam" id="PF13191">
    <property type="entry name" value="AAA_16"/>
    <property type="match status" value="1"/>
</dbReference>
<dbReference type="GO" id="GO:0005737">
    <property type="term" value="C:cytoplasm"/>
    <property type="evidence" value="ECO:0007669"/>
    <property type="project" value="TreeGrafter"/>
</dbReference>
<dbReference type="EMBL" id="RAWB01000041">
    <property type="protein sequence ID" value="RKH65185.1"/>
    <property type="molecule type" value="Genomic_DNA"/>
</dbReference>
<dbReference type="SUPFAM" id="SSF52540">
    <property type="entry name" value="P-loop containing nucleoside triphosphate hydrolases"/>
    <property type="match status" value="1"/>
</dbReference>
<dbReference type="SUPFAM" id="SSF55073">
    <property type="entry name" value="Nucleotide cyclase"/>
    <property type="match status" value="2"/>
</dbReference>
<name>A0A3A8QFX5_9BACT</name>
<evidence type="ECO:0000313" key="5">
    <source>
        <dbReference type="Proteomes" id="UP000272888"/>
    </source>
</evidence>
<gene>
    <name evidence="4" type="ORF">D7V93_06370</name>
</gene>
<accession>A0A3A8QFX5</accession>
<dbReference type="GO" id="GO:0005524">
    <property type="term" value="F:ATP binding"/>
    <property type="evidence" value="ECO:0007669"/>
    <property type="project" value="UniProtKB-KW"/>
</dbReference>
<proteinExistence type="predicted"/>
<dbReference type="GO" id="GO:0004016">
    <property type="term" value="F:adenylate cyclase activity"/>
    <property type="evidence" value="ECO:0007669"/>
    <property type="project" value="UniProtKB-ARBA"/>
</dbReference>
<sequence length="1388" mass="150916">MSTWFRDMLSISNGSLKPPCDAAGPMTPTSRLQALAAFVPSALVRGLADDETRPREGARSSGPAVILLADITGFTPLTETLERSGPEGAERLSGIINTCFSTLLETVLDHGGDILRFAGDAILALWPAEDLSHSARMAAQCAQAIQTTVEQLEVEGLQLKLRIGISAGTVVLSDVGGENGRWEFLASGPVLLEMARAEHEAQPGDVVLCAETARCLRGVAEGEVLPSGRLRLKALAPLPLPRVRLPEPFPRMEPGLRSYLPEVVLRRLDAGHAQWLAEFRNVTILFIGLTEPSLSAGEHPEALQRAYRTIQEGLQRYEGCSTQLVVDDKGVVTVAAFGMPPLSHEDDAVRACRSALRIHAALSQQGLSPCVGLTSGRILFCTYGTAFRREYMMVGRAVNLAARLMQAARGTVLCDAATARLASGPLAFDALPSILVKGREAPVEIFRPVVVSASHRPSTRQTTLVGRREERGQLSAAVNALASRGEGGLVWIEGEAGMGKSRLVQYLRETAAGVGVEAGVGEANALEITTPLHCWREPLVRILGLKELPDEATRTARLLCLLEGRPEAREMASLLNGLLGVHVPEHEQLRGLSGQLHASNTRELLVGLLADACQARLHVVVLDDVHWMDSSSWELVAAVRARSQRVLMVLAGRPMESLPAEARRLRESPGTTLLQLERLHALDAISLVCERLGVRTLSPPIAEFIRVKAEGNPFFSGELASSLVEHGYLVVIEGVAHLASGVDLGQLDLPHSVQGVVSSRIDRLTPTQQLVLKTASIIGRVFPLELLQELYPVDADRTLLGDALETLSQARMVTRQTSEARTTYAFAHALIHDAAYERMVFSQRRRLHRDMAVLLERLPAPRRDVAFHARLAHHWKSAGELSKAVDSLDQAGTGALATGAFREAHAFLADARSASAQLRIDNLRRARWSTGIGEALHSVGEISRSHEALEEAFGYLGYRLPQSRLGWMTRSLWEVGRQLAHLAVPRALTPVAGEDERLVLEARALALAGRLFFFNRDYSRLLTCSLIAINNAEAARQPTGAAMAYLQLGFAVGTARLAKLARRYIGLSRSVSDPGLRALSLVAESSLLGFGASHRQSISLAEQAVERMRQLNDLHGAGHALVTLIHALLPCGDARRILPHREALLTLGQQNANAQQIGWAHIYGAVALLTLARPAEVIAGLREVEPLIPRFEKEDPHTVLGIHSAAALALTRLGKMEAAQDEAERGLKVLHTYSPLLPLEAPLLIGLVEACQALWEDAQTRNPTTAGTWRAHAKTARRALRLLVRLHPFWQASDERLDGVHHALSGERARALRLFARAKDSARRYGLELEEGLALQELGRWTLDPHQRRDCLIEAREIFMRLEATHPLQATQALAPELFAEAPATAVG</sequence>
<keyword evidence="1" id="KW-0547">Nucleotide-binding</keyword>
<keyword evidence="2" id="KW-0067">ATP-binding</keyword>
<dbReference type="Pfam" id="PF00211">
    <property type="entry name" value="Guanylate_cyc"/>
    <property type="match status" value="1"/>
</dbReference>
<comment type="caution">
    <text evidence="4">The sequence shown here is derived from an EMBL/GenBank/DDBJ whole genome shotgun (WGS) entry which is preliminary data.</text>
</comment>
<dbReference type="CDD" id="cd07302">
    <property type="entry name" value="CHD"/>
    <property type="match status" value="2"/>
</dbReference>
<dbReference type="PANTHER" id="PTHR16305">
    <property type="entry name" value="TESTICULAR SOLUBLE ADENYLYL CYCLASE"/>
    <property type="match status" value="1"/>
</dbReference>
<keyword evidence="5" id="KW-1185">Reference proteome</keyword>
<dbReference type="InterPro" id="IPR041664">
    <property type="entry name" value="AAA_16"/>
</dbReference>
<feature type="domain" description="Guanylate cyclase" evidence="3">
    <location>
        <begin position="65"/>
        <end position="198"/>
    </location>
</feature>
<evidence type="ECO:0000256" key="1">
    <source>
        <dbReference type="ARBA" id="ARBA00022741"/>
    </source>
</evidence>
<dbReference type="InterPro" id="IPR029787">
    <property type="entry name" value="Nucleotide_cyclase"/>
</dbReference>
<reference evidence="5" key="1">
    <citation type="submission" date="2018-09" db="EMBL/GenBank/DDBJ databases">
        <authorList>
            <person name="Livingstone P.G."/>
            <person name="Whitworth D.E."/>
        </authorList>
    </citation>
    <scope>NUCLEOTIDE SEQUENCE [LARGE SCALE GENOMIC DNA]</scope>
    <source>
        <strain evidence="5">CA051B</strain>
    </source>
</reference>
<dbReference type="GO" id="GO:0035556">
    <property type="term" value="P:intracellular signal transduction"/>
    <property type="evidence" value="ECO:0007669"/>
    <property type="project" value="InterPro"/>
</dbReference>
<dbReference type="PROSITE" id="PS50125">
    <property type="entry name" value="GUANYLATE_CYCLASE_2"/>
    <property type="match status" value="2"/>
</dbReference>
<dbReference type="InterPro" id="IPR027417">
    <property type="entry name" value="P-loop_NTPase"/>
</dbReference>
<feature type="domain" description="Guanylate cyclase" evidence="3">
    <location>
        <begin position="273"/>
        <end position="405"/>
    </location>
</feature>
<dbReference type="InterPro" id="IPR001054">
    <property type="entry name" value="A/G_cyclase"/>
</dbReference>
<evidence type="ECO:0000313" key="4">
    <source>
        <dbReference type="EMBL" id="RKH65185.1"/>
    </source>
</evidence>
<dbReference type="Gene3D" id="3.30.70.1230">
    <property type="entry name" value="Nucleotide cyclase"/>
    <property type="match status" value="2"/>
</dbReference>